<dbReference type="Gene3D" id="1.10.530.10">
    <property type="match status" value="1"/>
</dbReference>
<dbReference type="Pfam" id="PF13702">
    <property type="entry name" value="Lysozyme_like"/>
    <property type="match status" value="1"/>
</dbReference>
<reference evidence="7 8" key="1">
    <citation type="journal article" date="2015" name="Genome Announc.">
        <title>Expanding the biotechnology potential of lactobacilli through comparative genomics of 213 strains and associated genera.</title>
        <authorList>
            <person name="Sun Z."/>
            <person name="Harris H.M."/>
            <person name="McCann A."/>
            <person name="Guo C."/>
            <person name="Argimon S."/>
            <person name="Zhang W."/>
            <person name="Yang X."/>
            <person name="Jeffery I.B."/>
            <person name="Cooney J.C."/>
            <person name="Kagawa T.F."/>
            <person name="Liu W."/>
            <person name="Song Y."/>
            <person name="Salvetti E."/>
            <person name="Wrobel A."/>
            <person name="Rasinkangas P."/>
            <person name="Parkhill J."/>
            <person name="Rea M.C."/>
            <person name="O'Sullivan O."/>
            <person name="Ritari J."/>
            <person name="Douillard F.P."/>
            <person name="Paul Ross R."/>
            <person name="Yang R."/>
            <person name="Briner A.E."/>
            <person name="Felis G.E."/>
            <person name="de Vos W.M."/>
            <person name="Barrangou R."/>
            <person name="Klaenhammer T.R."/>
            <person name="Caufield P.W."/>
            <person name="Cui Y."/>
            <person name="Zhang H."/>
            <person name="O'Toole P.W."/>
        </authorList>
    </citation>
    <scope>NUCLEOTIDE SEQUENCE [LARGE SCALE GENOMIC DNA]</scope>
    <source>
        <strain evidence="7 8">DSM 20335</strain>
    </source>
</reference>
<dbReference type="InterPro" id="IPR051202">
    <property type="entry name" value="Peptidase_C40"/>
</dbReference>
<accession>A0A0R2BJW6</accession>
<keyword evidence="3" id="KW-0645">Protease</keyword>
<dbReference type="SUPFAM" id="SSF54001">
    <property type="entry name" value="Cysteine proteinases"/>
    <property type="match status" value="1"/>
</dbReference>
<evidence type="ECO:0000256" key="2">
    <source>
        <dbReference type="ARBA" id="ARBA00007074"/>
    </source>
</evidence>
<dbReference type="STRING" id="1423738.FC84_GL000297"/>
<organism evidence="7 8">
    <name type="scientific">Lapidilactobacillus dextrinicus DSM 20335</name>
    <dbReference type="NCBI Taxonomy" id="1423738"/>
    <lineage>
        <taxon>Bacteria</taxon>
        <taxon>Bacillati</taxon>
        <taxon>Bacillota</taxon>
        <taxon>Bacilli</taxon>
        <taxon>Lactobacillales</taxon>
        <taxon>Lactobacillaceae</taxon>
        <taxon>Lapidilactobacillus</taxon>
    </lineage>
</organism>
<comment type="similarity">
    <text evidence="2">Belongs to the peptidase C40 family.</text>
</comment>
<keyword evidence="4" id="KW-0378">Hydrolase</keyword>
<evidence type="ECO:0000256" key="1">
    <source>
        <dbReference type="ARBA" id="ARBA00004241"/>
    </source>
</evidence>
<dbReference type="PANTHER" id="PTHR47053:SF5">
    <property type="entry name" value="BIFUNCTIONAL MURAMIDASE_DL-ENDOPEPTIDASE CWLT"/>
    <property type="match status" value="1"/>
</dbReference>
<dbReference type="Pfam" id="PF00877">
    <property type="entry name" value="NLPC_P60"/>
    <property type="match status" value="1"/>
</dbReference>
<evidence type="ECO:0000313" key="7">
    <source>
        <dbReference type="EMBL" id="KRM78818.1"/>
    </source>
</evidence>
<dbReference type="GO" id="GO:0006508">
    <property type="term" value="P:proteolysis"/>
    <property type="evidence" value="ECO:0007669"/>
    <property type="project" value="UniProtKB-KW"/>
</dbReference>
<evidence type="ECO:0000256" key="3">
    <source>
        <dbReference type="ARBA" id="ARBA00022670"/>
    </source>
</evidence>
<dbReference type="Proteomes" id="UP000051813">
    <property type="component" value="Unassembled WGS sequence"/>
</dbReference>
<dbReference type="InterPro" id="IPR038765">
    <property type="entry name" value="Papain-like_cys_pep_sf"/>
</dbReference>
<dbReference type="InterPro" id="IPR023346">
    <property type="entry name" value="Lysozyme-like_dom_sf"/>
</dbReference>
<keyword evidence="8" id="KW-1185">Reference proteome</keyword>
<evidence type="ECO:0000259" key="6">
    <source>
        <dbReference type="PROSITE" id="PS51935"/>
    </source>
</evidence>
<dbReference type="Gene3D" id="3.90.1720.10">
    <property type="entry name" value="endopeptidase domain like (from Nostoc punctiforme)"/>
    <property type="match status" value="1"/>
</dbReference>
<dbReference type="InterPro" id="IPR000064">
    <property type="entry name" value="NLP_P60_dom"/>
</dbReference>
<gene>
    <name evidence="7" type="ORF">FC84_GL000297</name>
</gene>
<dbReference type="RefSeq" id="WP_057756811.1">
    <property type="nucleotide sequence ID" value="NZ_AYYK01000009.1"/>
</dbReference>
<feature type="domain" description="NlpC/P60" evidence="6">
    <location>
        <begin position="211"/>
        <end position="334"/>
    </location>
</feature>
<evidence type="ECO:0000313" key="8">
    <source>
        <dbReference type="Proteomes" id="UP000051813"/>
    </source>
</evidence>
<dbReference type="PROSITE" id="PS51935">
    <property type="entry name" value="NLPC_P60"/>
    <property type="match status" value="1"/>
</dbReference>
<dbReference type="SUPFAM" id="SSF53955">
    <property type="entry name" value="Lysozyme-like"/>
    <property type="match status" value="1"/>
</dbReference>
<dbReference type="EMBL" id="AYYK01000009">
    <property type="protein sequence ID" value="KRM78818.1"/>
    <property type="molecule type" value="Genomic_DNA"/>
</dbReference>
<comment type="subcellular location">
    <subcellularLocation>
        <location evidence="1">Cell surface</location>
    </subcellularLocation>
</comment>
<dbReference type="AlphaFoldDB" id="A0A0R2BJW6"/>
<comment type="caution">
    <text evidence="7">The sequence shown here is derived from an EMBL/GenBank/DDBJ whole genome shotgun (WGS) entry which is preliminary data.</text>
</comment>
<dbReference type="GO" id="GO:0008234">
    <property type="term" value="F:cysteine-type peptidase activity"/>
    <property type="evidence" value="ECO:0007669"/>
    <property type="project" value="UniProtKB-KW"/>
</dbReference>
<dbReference type="CDD" id="cd16891">
    <property type="entry name" value="CwlT-like"/>
    <property type="match status" value="1"/>
</dbReference>
<sequence>MKLTKWLLAGTLPLVLIVGLLFTVATTSEDDEELTNDIEIFDPDSTNLSSDVLKYQSLVEKYCQQFKIPDQINVILAIMQVESGGKGNDVMQSSESLNQKPNSLKPEASIKQGVKYFAGIIKQMKTVKVDLNAAIQSYNYGGAFIDYVANHGKKYTQKVSNEFAKAKSGRKKVNYDNPVAKDKWRYAYGNMYYATLVNDYLDTGTPVEFNDKTVQKIMNEALKYKGRAYVFGGSNPSTGFDCSGFTQWNFNKAGISLPRTAQAQYNAMKHLKLKDAKPGDLVFFHSTYNTADYVTHVGIYVGRMKMFHAGDPIDYANLKNSYWQSHLIGAGRIKK</sequence>
<dbReference type="PATRIC" id="fig|1423738.3.peg.303"/>
<evidence type="ECO:0000256" key="4">
    <source>
        <dbReference type="ARBA" id="ARBA00022801"/>
    </source>
</evidence>
<proteinExistence type="inferred from homology"/>
<protein>
    <recommendedName>
        <fullName evidence="6">NlpC/P60 domain-containing protein</fullName>
    </recommendedName>
</protein>
<dbReference type="InterPro" id="IPR047194">
    <property type="entry name" value="CwlT-like_lysozyme"/>
</dbReference>
<dbReference type="PANTHER" id="PTHR47053">
    <property type="entry name" value="MUREIN DD-ENDOPEPTIDASE MEPH-RELATED"/>
    <property type="match status" value="1"/>
</dbReference>
<name>A0A0R2BJW6_9LACO</name>
<evidence type="ECO:0000256" key="5">
    <source>
        <dbReference type="ARBA" id="ARBA00022807"/>
    </source>
</evidence>
<dbReference type="GO" id="GO:0009986">
    <property type="term" value="C:cell surface"/>
    <property type="evidence" value="ECO:0007669"/>
    <property type="project" value="UniProtKB-SubCell"/>
</dbReference>
<dbReference type="OrthoDB" id="1654978at2"/>
<keyword evidence="5" id="KW-0788">Thiol protease</keyword>